<feature type="domain" description="Periplasmic binding protein" evidence="5">
    <location>
        <begin position="66"/>
        <end position="323"/>
    </location>
</feature>
<dbReference type="PANTHER" id="PTHR46847">
    <property type="entry name" value="D-ALLOSE-BINDING PERIPLASMIC PROTEIN-RELATED"/>
    <property type="match status" value="1"/>
</dbReference>
<evidence type="ECO:0000256" key="4">
    <source>
        <dbReference type="SAM" id="SignalP"/>
    </source>
</evidence>
<dbReference type="PANTHER" id="PTHR46847:SF1">
    <property type="entry name" value="D-ALLOSE-BINDING PERIPLASMIC PROTEIN-RELATED"/>
    <property type="match status" value="1"/>
</dbReference>
<dbReference type="STRING" id="1090615.SAMN04515671_4387"/>
<proteinExistence type="inferred from homology"/>
<dbReference type="PROSITE" id="PS51257">
    <property type="entry name" value="PROKAR_LIPOPROTEIN"/>
    <property type="match status" value="1"/>
</dbReference>
<gene>
    <name evidence="6" type="ORF">SAMN04515671_4387</name>
</gene>
<evidence type="ECO:0000313" key="7">
    <source>
        <dbReference type="Proteomes" id="UP000198741"/>
    </source>
</evidence>
<keyword evidence="7" id="KW-1185">Reference proteome</keyword>
<protein>
    <submittedName>
        <fullName evidence="6">Mannose-binding protein /fructose-binding protein /ribose-binding protein</fullName>
    </submittedName>
</protein>
<sequence length="361" mass="36318">MKLPVQRIAVAAVALTVTLSLAACTKNNNSSSSSTSSAAAAASAGPGSSGSASAASGGGSTGTIKIGLVTKTDSNPYFVKLRESAKALAATQGAEVIALAGKFDGDNDGQVTAIENLVQQGVKGIMITPSNSAGILNALKAAQAKGILVIALDSETTPVDAVPATFATDNLQAGVILGKYVKAKIGSTAPKIITMDLDPSASVGIQRHNGFLEGMGLPDGTPPQVIGSALTAGDQTKAQSAMENLLQAHPDVNVVYSINEPAGRGAYQALTEKGLQSKVIVGSIDGSCSGVQYVKDGKFAATVMQFPKIMVEDGVKAIVTFAKTGTKPSGVVNTGATLITDKPIAGIDSKDSAWGLANCWG</sequence>
<dbReference type="InterPro" id="IPR025997">
    <property type="entry name" value="SBP_2_dom"/>
</dbReference>
<organism evidence="6 7">
    <name type="scientific">Nakamurella panacisegetis</name>
    <dbReference type="NCBI Taxonomy" id="1090615"/>
    <lineage>
        <taxon>Bacteria</taxon>
        <taxon>Bacillati</taxon>
        <taxon>Actinomycetota</taxon>
        <taxon>Actinomycetes</taxon>
        <taxon>Nakamurellales</taxon>
        <taxon>Nakamurellaceae</taxon>
        <taxon>Nakamurella</taxon>
    </lineage>
</organism>
<feature type="signal peptide" evidence="4">
    <location>
        <begin position="1"/>
        <end position="22"/>
    </location>
</feature>
<dbReference type="Pfam" id="PF13407">
    <property type="entry name" value="Peripla_BP_4"/>
    <property type="match status" value="1"/>
</dbReference>
<dbReference type="GO" id="GO:0030313">
    <property type="term" value="C:cell envelope"/>
    <property type="evidence" value="ECO:0007669"/>
    <property type="project" value="UniProtKB-SubCell"/>
</dbReference>
<accession>A0A1H0T0N2</accession>
<dbReference type="Gene3D" id="3.40.50.2300">
    <property type="match status" value="2"/>
</dbReference>
<dbReference type="SUPFAM" id="SSF53822">
    <property type="entry name" value="Periplasmic binding protein-like I"/>
    <property type="match status" value="1"/>
</dbReference>
<evidence type="ECO:0000256" key="2">
    <source>
        <dbReference type="ARBA" id="ARBA00007639"/>
    </source>
</evidence>
<keyword evidence="3 4" id="KW-0732">Signal</keyword>
<feature type="chain" id="PRO_5009251626" evidence="4">
    <location>
        <begin position="23"/>
        <end position="361"/>
    </location>
</feature>
<evidence type="ECO:0000256" key="3">
    <source>
        <dbReference type="ARBA" id="ARBA00022729"/>
    </source>
</evidence>
<dbReference type="Proteomes" id="UP000198741">
    <property type="component" value="Chromosome I"/>
</dbReference>
<evidence type="ECO:0000259" key="5">
    <source>
        <dbReference type="Pfam" id="PF13407"/>
    </source>
</evidence>
<evidence type="ECO:0000313" key="6">
    <source>
        <dbReference type="EMBL" id="SDP47375.1"/>
    </source>
</evidence>
<comment type="similarity">
    <text evidence="2">Belongs to the bacterial solute-binding protein 2 family.</text>
</comment>
<dbReference type="EMBL" id="LT629710">
    <property type="protein sequence ID" value="SDP47375.1"/>
    <property type="molecule type" value="Genomic_DNA"/>
</dbReference>
<dbReference type="GO" id="GO:0030246">
    <property type="term" value="F:carbohydrate binding"/>
    <property type="evidence" value="ECO:0007669"/>
    <property type="project" value="UniProtKB-ARBA"/>
</dbReference>
<comment type="subcellular location">
    <subcellularLocation>
        <location evidence="1">Cell envelope</location>
    </subcellularLocation>
</comment>
<evidence type="ECO:0000256" key="1">
    <source>
        <dbReference type="ARBA" id="ARBA00004196"/>
    </source>
</evidence>
<dbReference type="InterPro" id="IPR028082">
    <property type="entry name" value="Peripla_BP_I"/>
</dbReference>
<dbReference type="AlphaFoldDB" id="A0A1H0T0N2"/>
<name>A0A1H0T0N2_9ACTN</name>
<reference evidence="6 7" key="1">
    <citation type="submission" date="2016-10" db="EMBL/GenBank/DDBJ databases">
        <authorList>
            <person name="de Groot N.N."/>
        </authorList>
    </citation>
    <scope>NUCLEOTIDE SEQUENCE [LARGE SCALE GENOMIC DNA]</scope>
    <source>
        <strain evidence="7">P4-7,KCTC 19426,CECT 7604</strain>
    </source>
</reference>